<dbReference type="GeneID" id="24111135"/>
<evidence type="ECO:0000313" key="3">
    <source>
        <dbReference type="Proteomes" id="UP000014071"/>
    </source>
</evidence>
<name>R9PA96_PSEHS</name>
<feature type="region of interest" description="Disordered" evidence="1">
    <location>
        <begin position="1"/>
        <end position="26"/>
    </location>
</feature>
<accession>R9PA96</accession>
<evidence type="ECO:0000256" key="1">
    <source>
        <dbReference type="SAM" id="MobiDB-lite"/>
    </source>
</evidence>
<reference evidence="3" key="1">
    <citation type="journal article" date="2013" name="Genome Announc.">
        <title>Draft genome sequence of the basidiomycetous yeast-like fungus Pseudozyma hubeiensis SY62, which produces an abundant amount of the biosurfactant mannosylerythritol lipids.</title>
        <authorList>
            <person name="Konishi M."/>
            <person name="Hatada Y."/>
            <person name="Horiuchi J."/>
        </authorList>
    </citation>
    <scope>NUCLEOTIDE SEQUENCE [LARGE SCALE GENOMIC DNA]</scope>
    <source>
        <strain evidence="3">SY62</strain>
    </source>
</reference>
<dbReference type="HOGENOM" id="CLU_2832277_0_0_1"/>
<dbReference type="RefSeq" id="XP_012191856.1">
    <property type="nucleotide sequence ID" value="XM_012336466.1"/>
</dbReference>
<dbReference type="Proteomes" id="UP000014071">
    <property type="component" value="Unassembled WGS sequence"/>
</dbReference>
<proteinExistence type="predicted"/>
<evidence type="ECO:0000313" key="2">
    <source>
        <dbReference type="EMBL" id="GAC98269.1"/>
    </source>
</evidence>
<sequence>MLDRMAEEQNSKANSSGPKFATADALSLEHSSSQPIGKFELAAAAFRQNRAGSRRVLLLLLLLLLR</sequence>
<feature type="compositionally biased region" description="Basic and acidic residues" evidence="1">
    <location>
        <begin position="1"/>
        <end position="10"/>
    </location>
</feature>
<dbReference type="EMBL" id="DF238819">
    <property type="protein sequence ID" value="GAC98269.1"/>
    <property type="molecule type" value="Genomic_DNA"/>
</dbReference>
<organism evidence="2 3">
    <name type="scientific">Pseudozyma hubeiensis (strain SY62)</name>
    <name type="common">Yeast</name>
    <dbReference type="NCBI Taxonomy" id="1305764"/>
    <lineage>
        <taxon>Eukaryota</taxon>
        <taxon>Fungi</taxon>
        <taxon>Dikarya</taxon>
        <taxon>Basidiomycota</taxon>
        <taxon>Ustilaginomycotina</taxon>
        <taxon>Ustilaginomycetes</taxon>
        <taxon>Ustilaginales</taxon>
        <taxon>Ustilaginaceae</taxon>
        <taxon>Pseudozyma</taxon>
    </lineage>
</organism>
<dbReference type="AlphaFoldDB" id="R9PA96"/>
<keyword evidence="3" id="KW-1185">Reference proteome</keyword>
<protein>
    <submittedName>
        <fullName evidence="2">Uncharacterized protein</fullName>
    </submittedName>
</protein>
<gene>
    <name evidence="2" type="ORF">PHSY_005861</name>
</gene>